<dbReference type="SUPFAM" id="SSF51215">
    <property type="entry name" value="Regulatory protein AraC"/>
    <property type="match status" value="1"/>
</dbReference>
<dbReference type="PROSITE" id="PS01124">
    <property type="entry name" value="HTH_ARAC_FAMILY_2"/>
    <property type="match status" value="1"/>
</dbReference>
<keyword evidence="3" id="KW-0804">Transcription</keyword>
<dbReference type="PRINTS" id="PR00032">
    <property type="entry name" value="HTHARAC"/>
</dbReference>
<dbReference type="Pfam" id="PF12833">
    <property type="entry name" value="HTH_18"/>
    <property type="match status" value="1"/>
</dbReference>
<protein>
    <recommendedName>
        <fullName evidence="4">HTH araC/xylS-type domain-containing protein</fullName>
    </recommendedName>
</protein>
<keyword evidence="6" id="KW-1185">Reference proteome</keyword>
<proteinExistence type="predicted"/>
<dbReference type="InterPro" id="IPR020449">
    <property type="entry name" value="Tscrpt_reg_AraC-type_HTH"/>
</dbReference>
<sequence length="281" mass="32965">MEMESDFYEAALFHIDRERKLYSSMPSRHYHNGYEIFYLVSGDTCYFVDDKAYQVVGGVLMIINMNEIHKLVNSSGETFERITLEFKSEFIEGIFPDNSSIDIFSSFTKGLPMIKLSGQEQGAIEKRFDTMIHEYTQQPPGYESYLKMLLFELLLFIYRKMESNPRPALNEANLVHKKIFEIVDYLNRHYDEQHTIGQISKNFYISPSYFCKTFRENTGFTFTEYLNNVRIKEARNLLTHGTDKISTIAESVGFESLTHFGRIFKEITGMSPLKYRQNYKV</sequence>
<dbReference type="InterPro" id="IPR009057">
    <property type="entry name" value="Homeodomain-like_sf"/>
</dbReference>
<evidence type="ECO:0000259" key="4">
    <source>
        <dbReference type="PROSITE" id="PS01124"/>
    </source>
</evidence>
<feature type="domain" description="HTH araC/xylS-type" evidence="4">
    <location>
        <begin position="180"/>
        <end position="278"/>
    </location>
</feature>
<evidence type="ECO:0000256" key="3">
    <source>
        <dbReference type="ARBA" id="ARBA00023163"/>
    </source>
</evidence>
<dbReference type="InterPro" id="IPR014710">
    <property type="entry name" value="RmlC-like_jellyroll"/>
</dbReference>
<dbReference type="Proteomes" id="UP000659344">
    <property type="component" value="Unassembled WGS sequence"/>
</dbReference>
<dbReference type="InterPro" id="IPR037923">
    <property type="entry name" value="HTH-like"/>
</dbReference>
<dbReference type="InterPro" id="IPR003313">
    <property type="entry name" value="AraC-bd"/>
</dbReference>
<comment type="caution">
    <text evidence="5">The sequence shown here is derived from an EMBL/GenBank/DDBJ whole genome shotgun (WGS) entry which is preliminary data.</text>
</comment>
<dbReference type="PANTHER" id="PTHR43280">
    <property type="entry name" value="ARAC-FAMILY TRANSCRIPTIONAL REGULATOR"/>
    <property type="match status" value="1"/>
</dbReference>
<dbReference type="PANTHER" id="PTHR43280:SF28">
    <property type="entry name" value="HTH-TYPE TRANSCRIPTIONAL ACTIVATOR RHAS"/>
    <property type="match status" value="1"/>
</dbReference>
<organism evidence="5 6">
    <name type="scientific">Paenibacillus segetis</name>
    <dbReference type="NCBI Taxonomy" id="1325360"/>
    <lineage>
        <taxon>Bacteria</taxon>
        <taxon>Bacillati</taxon>
        <taxon>Bacillota</taxon>
        <taxon>Bacilli</taxon>
        <taxon>Bacillales</taxon>
        <taxon>Paenibacillaceae</taxon>
        <taxon>Paenibacillus</taxon>
    </lineage>
</organism>
<evidence type="ECO:0000313" key="5">
    <source>
        <dbReference type="EMBL" id="GGH09183.1"/>
    </source>
</evidence>
<evidence type="ECO:0000256" key="2">
    <source>
        <dbReference type="ARBA" id="ARBA00023125"/>
    </source>
</evidence>
<reference evidence="6" key="1">
    <citation type="journal article" date="2019" name="Int. J. Syst. Evol. Microbiol.">
        <title>The Global Catalogue of Microorganisms (GCM) 10K type strain sequencing project: providing services to taxonomists for standard genome sequencing and annotation.</title>
        <authorList>
            <consortium name="The Broad Institute Genomics Platform"/>
            <consortium name="The Broad Institute Genome Sequencing Center for Infectious Disease"/>
            <person name="Wu L."/>
            <person name="Ma J."/>
        </authorList>
    </citation>
    <scope>NUCLEOTIDE SEQUENCE [LARGE SCALE GENOMIC DNA]</scope>
    <source>
        <strain evidence="6">CGMCC 1.12769</strain>
    </source>
</reference>
<dbReference type="PROSITE" id="PS00041">
    <property type="entry name" value="HTH_ARAC_FAMILY_1"/>
    <property type="match status" value="1"/>
</dbReference>
<dbReference type="InterPro" id="IPR018062">
    <property type="entry name" value="HTH_AraC-typ_CS"/>
</dbReference>
<dbReference type="SUPFAM" id="SSF46689">
    <property type="entry name" value="Homeodomain-like"/>
    <property type="match status" value="2"/>
</dbReference>
<dbReference type="Gene3D" id="2.60.120.10">
    <property type="entry name" value="Jelly Rolls"/>
    <property type="match status" value="1"/>
</dbReference>
<dbReference type="SMART" id="SM00342">
    <property type="entry name" value="HTH_ARAC"/>
    <property type="match status" value="1"/>
</dbReference>
<keyword evidence="2" id="KW-0238">DNA-binding</keyword>
<dbReference type="RefSeq" id="WP_188534624.1">
    <property type="nucleotide sequence ID" value="NZ_BMFT01000001.1"/>
</dbReference>
<gene>
    <name evidence="5" type="ORF">GCM10008013_00140</name>
</gene>
<name>A0ABQ1Y243_9BACL</name>
<evidence type="ECO:0000256" key="1">
    <source>
        <dbReference type="ARBA" id="ARBA00023015"/>
    </source>
</evidence>
<accession>A0ABQ1Y243</accession>
<keyword evidence="1" id="KW-0805">Transcription regulation</keyword>
<dbReference type="InterPro" id="IPR018060">
    <property type="entry name" value="HTH_AraC"/>
</dbReference>
<dbReference type="Pfam" id="PF02311">
    <property type="entry name" value="AraC_binding"/>
    <property type="match status" value="1"/>
</dbReference>
<dbReference type="Gene3D" id="1.10.10.60">
    <property type="entry name" value="Homeodomain-like"/>
    <property type="match status" value="2"/>
</dbReference>
<dbReference type="EMBL" id="BMFT01000001">
    <property type="protein sequence ID" value="GGH09183.1"/>
    <property type="molecule type" value="Genomic_DNA"/>
</dbReference>
<evidence type="ECO:0000313" key="6">
    <source>
        <dbReference type="Proteomes" id="UP000659344"/>
    </source>
</evidence>